<accession>A0A6G7IZ35</accession>
<dbReference type="RefSeq" id="WP_166247477.1">
    <property type="nucleotide sequence ID" value="NZ_CP049616.1"/>
</dbReference>
<reference evidence="1 2" key="1">
    <citation type="submission" date="2020-02" db="EMBL/GenBank/DDBJ databases">
        <title>Complete genome of Muricauda sp. 501str8.</title>
        <authorList>
            <person name="Dong B."/>
            <person name="Zhu S."/>
            <person name="Yang J."/>
            <person name="Chen J."/>
        </authorList>
    </citation>
    <scope>NUCLEOTIDE SEQUENCE [LARGE SCALE GENOMIC DNA]</scope>
    <source>
        <strain evidence="1 2">501str8</strain>
    </source>
</reference>
<dbReference type="EMBL" id="CP049616">
    <property type="protein sequence ID" value="QII43815.1"/>
    <property type="molecule type" value="Genomic_DNA"/>
</dbReference>
<name>A0A6G7IZ35_9FLAO</name>
<organism evidence="1 2">
    <name type="scientific">Flagellimonas oceani</name>
    <dbReference type="NCBI Taxonomy" id="2698672"/>
    <lineage>
        <taxon>Bacteria</taxon>
        <taxon>Pseudomonadati</taxon>
        <taxon>Bacteroidota</taxon>
        <taxon>Flavobacteriia</taxon>
        <taxon>Flavobacteriales</taxon>
        <taxon>Flavobacteriaceae</taxon>
        <taxon>Flagellimonas</taxon>
    </lineage>
</organism>
<keyword evidence="2" id="KW-1185">Reference proteome</keyword>
<evidence type="ECO:0000313" key="2">
    <source>
        <dbReference type="Proteomes" id="UP000502928"/>
    </source>
</evidence>
<dbReference type="KEGG" id="mut:GVT53_03705"/>
<sequence>MDKINEYEIEGLIGILRETGIKGILKHSDLIVWNHILERGWCEDSSRDGMIRYLRENTDMSYGEITSLLNRFKDWKQLLPSYSLRLNQKLDSINKRYNSIVPFQWIGESDNQKLLGFVNEERGINVYDGSGDFLVKVCEIKKGSWEVNWKNTMNLTVPQQRYILDEISRLKKTNWI</sequence>
<gene>
    <name evidence="1" type="ORF">GVT53_03705</name>
</gene>
<proteinExistence type="predicted"/>
<dbReference type="Proteomes" id="UP000502928">
    <property type="component" value="Chromosome"/>
</dbReference>
<protein>
    <submittedName>
        <fullName evidence="1">Uncharacterized protein</fullName>
    </submittedName>
</protein>
<dbReference type="AlphaFoldDB" id="A0A6G7IZ35"/>
<evidence type="ECO:0000313" key="1">
    <source>
        <dbReference type="EMBL" id="QII43815.1"/>
    </source>
</evidence>